<proteinExistence type="predicted"/>
<reference evidence="2 3" key="1">
    <citation type="submission" date="2017-12" db="EMBL/GenBank/DDBJ databases">
        <title>Comparative genomics of Botrytis spp.</title>
        <authorList>
            <person name="Valero-Jimenez C.A."/>
            <person name="Tapia P."/>
            <person name="Veloso J."/>
            <person name="Silva-Moreno E."/>
            <person name="Staats M."/>
            <person name="Valdes J.H."/>
            <person name="Van Kan J.A.L."/>
        </authorList>
    </citation>
    <scope>NUCLEOTIDE SEQUENCE [LARGE SCALE GENOMIC DNA]</scope>
    <source>
        <strain evidence="2 3">Bp0003</strain>
    </source>
</reference>
<keyword evidence="1" id="KW-0732">Signal</keyword>
<gene>
    <name evidence="2" type="ORF">BPAE_0068g00370</name>
</gene>
<evidence type="ECO:0000256" key="1">
    <source>
        <dbReference type="SAM" id="SignalP"/>
    </source>
</evidence>
<evidence type="ECO:0000313" key="3">
    <source>
        <dbReference type="Proteomes" id="UP000297910"/>
    </source>
</evidence>
<dbReference type="AlphaFoldDB" id="A0A4Z1FUV8"/>
<feature type="signal peptide" evidence="1">
    <location>
        <begin position="1"/>
        <end position="25"/>
    </location>
</feature>
<keyword evidence="3" id="KW-1185">Reference proteome</keyword>
<accession>A0A4Z1FUV8</accession>
<dbReference type="Proteomes" id="UP000297910">
    <property type="component" value="Unassembled WGS sequence"/>
</dbReference>
<feature type="chain" id="PRO_5021497128" evidence="1">
    <location>
        <begin position="26"/>
        <end position="106"/>
    </location>
</feature>
<comment type="caution">
    <text evidence="2">The sequence shown here is derived from an EMBL/GenBank/DDBJ whole genome shotgun (WGS) entry which is preliminary data.</text>
</comment>
<dbReference type="EMBL" id="PQXI01000068">
    <property type="protein sequence ID" value="TGO26003.1"/>
    <property type="molecule type" value="Genomic_DNA"/>
</dbReference>
<protein>
    <submittedName>
        <fullName evidence="2">Uncharacterized protein</fullName>
    </submittedName>
</protein>
<organism evidence="2 3">
    <name type="scientific">Botrytis paeoniae</name>
    <dbReference type="NCBI Taxonomy" id="278948"/>
    <lineage>
        <taxon>Eukaryota</taxon>
        <taxon>Fungi</taxon>
        <taxon>Dikarya</taxon>
        <taxon>Ascomycota</taxon>
        <taxon>Pezizomycotina</taxon>
        <taxon>Leotiomycetes</taxon>
        <taxon>Helotiales</taxon>
        <taxon>Sclerotiniaceae</taxon>
        <taxon>Botrytis</taxon>
    </lineage>
</organism>
<sequence>MADYISTSISSILIILCLCAVISNAKCIIVTVIPHYAIQIISLDAYLPLTARRQDIMRYQHPNVKQVMDVPELQDSFEVNVASSEVPETGTFPQYQRGISHLALIE</sequence>
<evidence type="ECO:0000313" key="2">
    <source>
        <dbReference type="EMBL" id="TGO26003.1"/>
    </source>
</evidence>
<name>A0A4Z1FUV8_9HELO</name>